<dbReference type="PANTHER" id="PTHR30204">
    <property type="entry name" value="REDOX-CYCLING DRUG-SENSING TRANSCRIPTIONAL ACTIVATOR SOXR"/>
    <property type="match status" value="1"/>
</dbReference>
<evidence type="ECO:0000256" key="1">
    <source>
        <dbReference type="ARBA" id="ARBA00023125"/>
    </source>
</evidence>
<evidence type="ECO:0000313" key="3">
    <source>
        <dbReference type="EMBL" id="TQL61980.1"/>
    </source>
</evidence>
<dbReference type="EMBL" id="VFOQ01000001">
    <property type="protein sequence ID" value="TQL61980.1"/>
    <property type="molecule type" value="Genomic_DNA"/>
</dbReference>
<proteinExistence type="predicted"/>
<dbReference type="OrthoDB" id="9802039at2"/>
<dbReference type="SMART" id="SM00422">
    <property type="entry name" value="HTH_MERR"/>
    <property type="match status" value="1"/>
</dbReference>
<dbReference type="Gene3D" id="1.10.1660.10">
    <property type="match status" value="1"/>
</dbReference>
<dbReference type="PANTHER" id="PTHR30204:SF93">
    <property type="entry name" value="HTH MERR-TYPE DOMAIN-CONTAINING PROTEIN"/>
    <property type="match status" value="1"/>
</dbReference>
<dbReference type="Proteomes" id="UP000319514">
    <property type="component" value="Unassembled WGS sequence"/>
</dbReference>
<feature type="domain" description="HTH merR-type" evidence="2">
    <location>
        <begin position="1"/>
        <end position="70"/>
    </location>
</feature>
<dbReference type="CDD" id="cd00592">
    <property type="entry name" value="HTH_MerR-like"/>
    <property type="match status" value="1"/>
</dbReference>
<evidence type="ECO:0000313" key="4">
    <source>
        <dbReference type="Proteomes" id="UP000319514"/>
    </source>
</evidence>
<reference evidence="3 4" key="1">
    <citation type="submission" date="2019-06" db="EMBL/GenBank/DDBJ databases">
        <title>Sequencing the genomes of 1000 actinobacteria strains.</title>
        <authorList>
            <person name="Klenk H.-P."/>
        </authorList>
    </citation>
    <scope>NUCLEOTIDE SEQUENCE [LARGE SCALE GENOMIC DNA]</scope>
    <source>
        <strain evidence="3 4">DSM 18082</strain>
    </source>
</reference>
<accession>A0A542ZP47</accession>
<dbReference type="GO" id="GO:0003700">
    <property type="term" value="F:DNA-binding transcription factor activity"/>
    <property type="evidence" value="ECO:0007669"/>
    <property type="project" value="InterPro"/>
</dbReference>
<dbReference type="Pfam" id="PF13411">
    <property type="entry name" value="MerR_1"/>
    <property type="match status" value="1"/>
</dbReference>
<dbReference type="PROSITE" id="PS50937">
    <property type="entry name" value="HTH_MERR_2"/>
    <property type="match status" value="1"/>
</dbReference>
<dbReference type="AlphaFoldDB" id="A0A542ZP47"/>
<dbReference type="GO" id="GO:0003677">
    <property type="term" value="F:DNA binding"/>
    <property type="evidence" value="ECO:0007669"/>
    <property type="project" value="UniProtKB-KW"/>
</dbReference>
<evidence type="ECO:0000259" key="2">
    <source>
        <dbReference type="PROSITE" id="PS50937"/>
    </source>
</evidence>
<keyword evidence="4" id="KW-1185">Reference proteome</keyword>
<dbReference type="SUPFAM" id="SSF46955">
    <property type="entry name" value="Putative DNA-binding domain"/>
    <property type="match status" value="1"/>
</dbReference>
<name>A0A542ZP47_9MICO</name>
<dbReference type="PRINTS" id="PR00040">
    <property type="entry name" value="HTHMERR"/>
</dbReference>
<gene>
    <name evidence="3" type="ORF">FB474_3409</name>
</gene>
<keyword evidence="1 3" id="KW-0238">DNA-binding</keyword>
<organism evidence="3 4">
    <name type="scientific">Oryzihumus leptocrescens</name>
    <dbReference type="NCBI Taxonomy" id="297536"/>
    <lineage>
        <taxon>Bacteria</taxon>
        <taxon>Bacillati</taxon>
        <taxon>Actinomycetota</taxon>
        <taxon>Actinomycetes</taxon>
        <taxon>Micrococcales</taxon>
        <taxon>Intrasporangiaceae</taxon>
        <taxon>Oryzihumus</taxon>
    </lineage>
</organism>
<dbReference type="RefSeq" id="WP_141789698.1">
    <property type="nucleotide sequence ID" value="NZ_VFOQ01000001.1"/>
</dbReference>
<dbReference type="InterPro" id="IPR009061">
    <property type="entry name" value="DNA-bd_dom_put_sf"/>
</dbReference>
<sequence length="259" mass="28862">MLTISQLATYAGVTVRAVRHYHAKGLLPEPERDHSGYRRYDAAAVVELVKIRTLADAGVPLSQVQCLLAAGGEEFAAAVEDIDRRLRAEIRERQRHRERIARLASGDSLALPPEVVAYLDRMRELGFRERLVEVERDSWILVAAQMPEQTPAFMAIKQAQLEHEELRRLYLDVGDLVDCGPDDPRLPALADRVAAFISAAAAAAEAEGIEDEHPISDDLVALLDAAFIESFPCAPRLLVLLEERGWTGWTNIRRIDPAR</sequence>
<dbReference type="InterPro" id="IPR000551">
    <property type="entry name" value="MerR-type_HTH_dom"/>
</dbReference>
<protein>
    <submittedName>
        <fullName evidence="3">DNA-binding transcriptional MerR regulator</fullName>
    </submittedName>
</protein>
<comment type="caution">
    <text evidence="3">The sequence shown here is derived from an EMBL/GenBank/DDBJ whole genome shotgun (WGS) entry which is preliminary data.</text>
</comment>
<dbReference type="InterPro" id="IPR047057">
    <property type="entry name" value="MerR_fam"/>
</dbReference>